<sequence length="72" mass="8356">MLIGNHYKELILLAPQMSSISLSDIILFADIYGRLIHPNDLKILYTLCCSIQWSFCGMPWYQGASKWYKTLK</sequence>
<protein>
    <submittedName>
        <fullName evidence="1">Uncharacterized protein</fullName>
    </submittedName>
</protein>
<dbReference type="Proteomes" id="UP000018208">
    <property type="component" value="Unassembled WGS sequence"/>
</dbReference>
<dbReference type="AlphaFoldDB" id="A0A9P8RVQ7"/>
<keyword evidence="2" id="KW-1185">Reference proteome</keyword>
<reference evidence="1 2" key="1">
    <citation type="journal article" date="2014" name="PLoS Genet.">
        <title>The Genome of Spironucleus salmonicida Highlights a Fish Pathogen Adapted to Fluctuating Environments.</title>
        <authorList>
            <person name="Xu F."/>
            <person name="Jerlstrom-Hultqvist J."/>
            <person name="Einarsson E."/>
            <person name="Astvaldsson A."/>
            <person name="Svard S.G."/>
            <person name="Andersson J.O."/>
        </authorList>
    </citation>
    <scope>NUCLEOTIDE SEQUENCE [LARGE SCALE GENOMIC DNA]</scope>
    <source>
        <strain evidence="1 2">ATCC 50377</strain>
    </source>
</reference>
<accession>A0A9P8RVQ7</accession>
<gene>
    <name evidence="1" type="ORF">SS50377_27075</name>
</gene>
<name>A0A9P8RVQ7_9EUKA</name>
<dbReference type="KEGG" id="ssao:94301098"/>
<organism evidence="1 2">
    <name type="scientific">Spironucleus salmonicida</name>
    <dbReference type="NCBI Taxonomy" id="348837"/>
    <lineage>
        <taxon>Eukaryota</taxon>
        <taxon>Metamonada</taxon>
        <taxon>Diplomonadida</taxon>
        <taxon>Hexamitidae</taxon>
        <taxon>Hexamitinae</taxon>
        <taxon>Spironucleus</taxon>
    </lineage>
</organism>
<dbReference type="RefSeq" id="XP_067761559.1">
    <property type="nucleotide sequence ID" value="XM_067910872.1"/>
</dbReference>
<proteinExistence type="predicted"/>
<dbReference type="GeneID" id="94301098"/>
<comment type="caution">
    <text evidence="1">The sequence shown here is derived from an EMBL/GenBank/DDBJ whole genome shotgun (WGS) entry which is preliminary data.</text>
</comment>
<evidence type="ECO:0000313" key="1">
    <source>
        <dbReference type="EMBL" id="KAH0570786.1"/>
    </source>
</evidence>
<dbReference type="EMBL" id="AUWU02000007">
    <property type="protein sequence ID" value="KAH0570786.1"/>
    <property type="molecule type" value="Genomic_DNA"/>
</dbReference>
<evidence type="ECO:0000313" key="2">
    <source>
        <dbReference type="Proteomes" id="UP000018208"/>
    </source>
</evidence>